<dbReference type="Proteomes" id="UP001432027">
    <property type="component" value="Unassembled WGS sequence"/>
</dbReference>
<reference evidence="2" key="1">
    <citation type="submission" date="2023-10" db="EMBL/GenBank/DDBJ databases">
        <title>Genome assembly of Pristionchus species.</title>
        <authorList>
            <person name="Yoshida K."/>
            <person name="Sommer R.J."/>
        </authorList>
    </citation>
    <scope>NUCLEOTIDE SEQUENCE</scope>
    <source>
        <strain evidence="2">RS0144</strain>
    </source>
</reference>
<dbReference type="EMBL" id="BTSX01000005">
    <property type="protein sequence ID" value="GMT01947.1"/>
    <property type="molecule type" value="Genomic_DNA"/>
</dbReference>
<sequence length="170" mass="18761">GSASFDSLGFLYDAIGRSEAKMIFECQNLPLLFFARSFAVVMEEAVRQKRRLQQLQADRKQSSSLSLFLSSPPSSDSSRSPAADAAAARAAASSAMPTLNKRTDKGIDLPPEATECSVDILPRSERADEMWALLGPIGRVIIHRIPIAVNFEDVRLFLRQIGRLNLLHYP</sequence>
<dbReference type="AlphaFoldDB" id="A0AAV5U6C9"/>
<evidence type="ECO:0000256" key="1">
    <source>
        <dbReference type="SAM" id="MobiDB-lite"/>
    </source>
</evidence>
<feature type="region of interest" description="Disordered" evidence="1">
    <location>
        <begin position="57"/>
        <end position="108"/>
    </location>
</feature>
<evidence type="ECO:0000313" key="2">
    <source>
        <dbReference type="EMBL" id="GMT01947.1"/>
    </source>
</evidence>
<keyword evidence="3" id="KW-1185">Reference proteome</keyword>
<proteinExistence type="predicted"/>
<comment type="caution">
    <text evidence="2">The sequence shown here is derived from an EMBL/GenBank/DDBJ whole genome shotgun (WGS) entry which is preliminary data.</text>
</comment>
<feature type="non-terminal residue" evidence="2">
    <location>
        <position position="1"/>
    </location>
</feature>
<gene>
    <name evidence="2" type="ORF">PENTCL1PPCAC_24121</name>
</gene>
<accession>A0AAV5U6C9</accession>
<organism evidence="2 3">
    <name type="scientific">Pristionchus entomophagus</name>
    <dbReference type="NCBI Taxonomy" id="358040"/>
    <lineage>
        <taxon>Eukaryota</taxon>
        <taxon>Metazoa</taxon>
        <taxon>Ecdysozoa</taxon>
        <taxon>Nematoda</taxon>
        <taxon>Chromadorea</taxon>
        <taxon>Rhabditida</taxon>
        <taxon>Rhabditina</taxon>
        <taxon>Diplogasteromorpha</taxon>
        <taxon>Diplogasteroidea</taxon>
        <taxon>Neodiplogasteridae</taxon>
        <taxon>Pristionchus</taxon>
    </lineage>
</organism>
<feature type="compositionally biased region" description="Low complexity" evidence="1">
    <location>
        <begin position="62"/>
        <end position="95"/>
    </location>
</feature>
<protein>
    <submittedName>
        <fullName evidence="2">Uncharacterized protein</fullName>
    </submittedName>
</protein>
<name>A0AAV5U6C9_9BILA</name>
<evidence type="ECO:0000313" key="3">
    <source>
        <dbReference type="Proteomes" id="UP001432027"/>
    </source>
</evidence>